<comment type="caution">
    <text evidence="3">The sequence shown here is derived from an EMBL/GenBank/DDBJ whole genome shotgun (WGS) entry which is preliminary data.</text>
</comment>
<organism evidence="3 4">
    <name type="scientific">Massilia terrae</name>
    <dbReference type="NCBI Taxonomy" id="1811224"/>
    <lineage>
        <taxon>Bacteria</taxon>
        <taxon>Pseudomonadati</taxon>
        <taxon>Pseudomonadota</taxon>
        <taxon>Betaproteobacteria</taxon>
        <taxon>Burkholderiales</taxon>
        <taxon>Oxalobacteraceae</taxon>
        <taxon>Telluria group</taxon>
        <taxon>Massilia</taxon>
    </lineage>
</organism>
<dbReference type="EMBL" id="JANUGU010000007">
    <property type="protein sequence ID" value="MCS0660106.1"/>
    <property type="molecule type" value="Genomic_DNA"/>
</dbReference>
<dbReference type="InterPro" id="IPR019734">
    <property type="entry name" value="TPR_rpt"/>
</dbReference>
<proteinExistence type="predicted"/>
<accession>A0ABT2D1K8</accession>
<dbReference type="PROSITE" id="PS50005">
    <property type="entry name" value="TPR"/>
    <property type="match status" value="1"/>
</dbReference>
<sequence>MFVDIQAIPAPAAEIRPASAAGFDQQFNDARALANAGQPAMALEAYNALLARSPGNVDVLLSRGIVYGRLRRWADAEADLKAVTVAAPDYVDAWSALGNMYLWSDQRDKAAEAYRRWIALRPEDADARAALERALAVPPAMAAPEARAGSPDAFATGGYTWAGSVTGSWTDAGAGPRWNDQTISLRHYAKAGSLAFETLRAHRFGQEDYAWSLDAYTVLWQGAYANLRYQRSGAARLFPHNAGRAELYQSLGQGWEVSVSDDVLAFAASRVNIYGASLGNYFGNFYIALRHQAIVSAGSHSTGERLLSRYYYRGDADNYVELSANRGSSDDAASLVGGRTHSGGAGLAWVTYWDKAWGGRMGASYSRAGGSNDSAVSFSVYRRW</sequence>
<keyword evidence="1" id="KW-0802">TPR repeat</keyword>
<evidence type="ECO:0000313" key="3">
    <source>
        <dbReference type="EMBL" id="MCS0660106.1"/>
    </source>
</evidence>
<evidence type="ECO:0000256" key="1">
    <source>
        <dbReference type="PROSITE-ProRule" id="PRU00339"/>
    </source>
</evidence>
<dbReference type="SUPFAM" id="SSF48452">
    <property type="entry name" value="TPR-like"/>
    <property type="match status" value="1"/>
</dbReference>
<dbReference type="RefSeq" id="WP_258813297.1">
    <property type="nucleotide sequence ID" value="NZ_JANUGU010000007.1"/>
</dbReference>
<dbReference type="Gene3D" id="1.25.40.10">
    <property type="entry name" value="Tetratricopeptide repeat domain"/>
    <property type="match status" value="1"/>
</dbReference>
<dbReference type="InterPro" id="IPR011990">
    <property type="entry name" value="TPR-like_helical_dom_sf"/>
</dbReference>
<feature type="repeat" description="TPR" evidence="1">
    <location>
        <begin position="91"/>
        <end position="124"/>
    </location>
</feature>
<evidence type="ECO:0000259" key="2">
    <source>
        <dbReference type="Pfam" id="PF19413"/>
    </source>
</evidence>
<feature type="domain" description="YaiO beta-barrel" evidence="2">
    <location>
        <begin position="173"/>
        <end position="331"/>
    </location>
</feature>
<reference evidence="3 4" key="1">
    <citation type="submission" date="2022-08" db="EMBL/GenBank/DDBJ databases">
        <title>Reclassification of Massilia species as members of the genera Telluria, Duganella, Pseudoduganella, Mokoshia gen. nov. and Zemynaea gen. nov. using orthogonal and non-orthogonal genome-based approaches.</title>
        <authorList>
            <person name="Bowman J.P."/>
        </authorList>
    </citation>
    <scope>NUCLEOTIDE SEQUENCE [LARGE SCALE GENOMIC DNA]</scope>
    <source>
        <strain evidence="3 4">JCM 31606</strain>
    </source>
</reference>
<dbReference type="Pfam" id="PF19413">
    <property type="entry name" value="YaiO"/>
    <property type="match status" value="1"/>
</dbReference>
<protein>
    <submittedName>
        <fullName evidence="3">YaiO family outer membrane beta-barrel protein</fullName>
    </submittedName>
</protein>
<dbReference type="InterPro" id="IPR030887">
    <property type="entry name" value="Beta-barrel_YaiO"/>
</dbReference>
<dbReference type="Proteomes" id="UP001204621">
    <property type="component" value="Unassembled WGS sequence"/>
</dbReference>
<gene>
    <name evidence="3" type="ORF">NX778_18705</name>
</gene>
<dbReference type="NCBIfam" id="TIGR04390">
    <property type="entry name" value="OMP_YaiO_dom"/>
    <property type="match status" value="1"/>
</dbReference>
<name>A0ABT2D1K8_9BURK</name>
<dbReference type="SMART" id="SM00028">
    <property type="entry name" value="TPR"/>
    <property type="match status" value="3"/>
</dbReference>
<evidence type="ECO:0000313" key="4">
    <source>
        <dbReference type="Proteomes" id="UP001204621"/>
    </source>
</evidence>
<keyword evidence="4" id="KW-1185">Reference proteome</keyword>